<organism evidence="7 8">
    <name type="scientific">Actinophytocola gossypii</name>
    <dbReference type="NCBI Taxonomy" id="2812003"/>
    <lineage>
        <taxon>Bacteria</taxon>
        <taxon>Bacillati</taxon>
        <taxon>Actinomycetota</taxon>
        <taxon>Actinomycetes</taxon>
        <taxon>Pseudonocardiales</taxon>
        <taxon>Pseudonocardiaceae</taxon>
    </lineage>
</organism>
<keyword evidence="8" id="KW-1185">Reference proteome</keyword>
<feature type="domain" description="D-isomer specific 2-hydroxyacid dehydrogenase NAD-binding" evidence="6">
    <location>
        <begin position="108"/>
        <end position="281"/>
    </location>
</feature>
<evidence type="ECO:0000256" key="4">
    <source>
        <dbReference type="RuleBase" id="RU003719"/>
    </source>
</evidence>
<dbReference type="PANTHER" id="PTHR42789">
    <property type="entry name" value="D-ISOMER SPECIFIC 2-HYDROXYACID DEHYDROGENASE FAMILY PROTEIN (AFU_ORTHOLOGUE AFUA_6G10090)"/>
    <property type="match status" value="1"/>
</dbReference>
<dbReference type="InterPro" id="IPR006140">
    <property type="entry name" value="D-isomer_DH_NAD-bd"/>
</dbReference>
<dbReference type="Pfam" id="PF00389">
    <property type="entry name" value="2-Hacid_dh"/>
    <property type="match status" value="1"/>
</dbReference>
<dbReference type="InterPro" id="IPR029753">
    <property type="entry name" value="D-isomer_DH_CS"/>
</dbReference>
<feature type="domain" description="D-isomer specific 2-hydroxyacid dehydrogenase catalytic" evidence="5">
    <location>
        <begin position="13"/>
        <end position="312"/>
    </location>
</feature>
<dbReference type="InterPro" id="IPR036291">
    <property type="entry name" value="NAD(P)-bd_dom_sf"/>
</dbReference>
<evidence type="ECO:0000256" key="2">
    <source>
        <dbReference type="ARBA" id="ARBA00023002"/>
    </source>
</evidence>
<dbReference type="PROSITE" id="PS00670">
    <property type="entry name" value="D_2_HYDROXYACID_DH_2"/>
    <property type="match status" value="1"/>
</dbReference>
<comment type="similarity">
    <text evidence="1 4">Belongs to the D-isomer specific 2-hydroxyacid dehydrogenase family.</text>
</comment>
<accession>A0ABT2J2E0</accession>
<dbReference type="EMBL" id="JAFFZE010000004">
    <property type="protein sequence ID" value="MCT2582022.1"/>
    <property type="molecule type" value="Genomic_DNA"/>
</dbReference>
<evidence type="ECO:0000256" key="1">
    <source>
        <dbReference type="ARBA" id="ARBA00005854"/>
    </source>
</evidence>
<reference evidence="7 8" key="1">
    <citation type="submission" date="2021-02" db="EMBL/GenBank/DDBJ databases">
        <title>Actinophytocola xerophila sp. nov., isolated from soil of cotton cropping field.</title>
        <authorList>
            <person name="Huang R."/>
            <person name="Chen X."/>
            <person name="Ge X."/>
            <person name="Liu W."/>
        </authorList>
    </citation>
    <scope>NUCLEOTIDE SEQUENCE [LARGE SCALE GENOMIC DNA]</scope>
    <source>
        <strain evidence="7 8">S1-96</strain>
    </source>
</reference>
<keyword evidence="2 4" id="KW-0560">Oxidoreductase</keyword>
<dbReference type="Proteomes" id="UP001156441">
    <property type="component" value="Unassembled WGS sequence"/>
</dbReference>
<proteinExistence type="inferred from homology"/>
<dbReference type="Gene3D" id="3.40.50.720">
    <property type="entry name" value="NAD(P)-binding Rossmann-like Domain"/>
    <property type="match status" value="2"/>
</dbReference>
<gene>
    <name evidence="7" type="ORF">JT362_02655</name>
</gene>
<evidence type="ECO:0000256" key="3">
    <source>
        <dbReference type="ARBA" id="ARBA00023027"/>
    </source>
</evidence>
<comment type="caution">
    <text evidence="7">The sequence shown here is derived from an EMBL/GenBank/DDBJ whole genome shotgun (WGS) entry which is preliminary data.</text>
</comment>
<evidence type="ECO:0000313" key="7">
    <source>
        <dbReference type="EMBL" id="MCT2582022.1"/>
    </source>
</evidence>
<keyword evidence="3" id="KW-0520">NAD</keyword>
<evidence type="ECO:0000259" key="6">
    <source>
        <dbReference type="Pfam" id="PF02826"/>
    </source>
</evidence>
<dbReference type="Pfam" id="PF02826">
    <property type="entry name" value="2-Hacid_dh_C"/>
    <property type="match status" value="1"/>
</dbReference>
<dbReference type="SUPFAM" id="SSF51735">
    <property type="entry name" value="NAD(P)-binding Rossmann-fold domains"/>
    <property type="match status" value="1"/>
</dbReference>
<protein>
    <submittedName>
        <fullName evidence="7">Phosphoglycerate dehydrogenase</fullName>
    </submittedName>
</protein>
<sequence length="319" mass="33140">MGSIVVVEDVWGDALEKLAETHEVRREPDAWIDPDLLRHAVAGADAVVVRNRALVTAELLAAAPDLRIVARAGTGLDNIDVPAADRAGVVVSAALGANAVSVAEHTLLLALALLRDLPKHDRAVRAGTWQRRPGRELSGRTWGLLGLGATGLAVAELLRGFGTRVLAHDPYVDPAAERVRAAGVTVCGIDTVLAESDVLSVHLPATDETRNLLDTRLLDNVKDGAVLVSVGRGEVIDEDALAGALTSGRLAGAALDVRAVEPPEPGPLDDLPSVIFSPHVAGITVESQERIVSVLAEDIAAVLDGGEAGHAVGAHRAAR</sequence>
<dbReference type="InterPro" id="IPR050857">
    <property type="entry name" value="D-2-hydroxyacid_DH"/>
</dbReference>
<evidence type="ECO:0000259" key="5">
    <source>
        <dbReference type="Pfam" id="PF00389"/>
    </source>
</evidence>
<evidence type="ECO:0000313" key="8">
    <source>
        <dbReference type="Proteomes" id="UP001156441"/>
    </source>
</evidence>
<dbReference type="PANTHER" id="PTHR42789:SF1">
    <property type="entry name" value="D-ISOMER SPECIFIC 2-HYDROXYACID DEHYDROGENASE FAMILY PROTEIN (AFU_ORTHOLOGUE AFUA_6G10090)"/>
    <property type="match status" value="1"/>
</dbReference>
<name>A0ABT2J2E0_9PSEU</name>
<dbReference type="InterPro" id="IPR006139">
    <property type="entry name" value="D-isomer_2_OHA_DH_cat_dom"/>
</dbReference>
<dbReference type="SUPFAM" id="SSF52283">
    <property type="entry name" value="Formate/glycerate dehydrogenase catalytic domain-like"/>
    <property type="match status" value="1"/>
</dbReference>